<feature type="compositionally biased region" description="Polar residues" evidence="1">
    <location>
        <begin position="1"/>
        <end position="14"/>
    </location>
</feature>
<accession>A0A7W7SKN8</accession>
<feature type="compositionally biased region" description="Basic and acidic residues" evidence="1">
    <location>
        <begin position="178"/>
        <end position="187"/>
    </location>
</feature>
<keyword evidence="3" id="KW-1185">Reference proteome</keyword>
<reference evidence="2 3" key="1">
    <citation type="submission" date="2020-08" db="EMBL/GenBank/DDBJ databases">
        <title>Sequencing the genomes of 1000 actinobacteria strains.</title>
        <authorList>
            <person name="Klenk H.-P."/>
        </authorList>
    </citation>
    <scope>NUCLEOTIDE SEQUENCE [LARGE SCALE GENOMIC DNA]</scope>
    <source>
        <strain evidence="2 3">DSM 45886</strain>
    </source>
</reference>
<evidence type="ECO:0000256" key="1">
    <source>
        <dbReference type="SAM" id="MobiDB-lite"/>
    </source>
</evidence>
<feature type="region of interest" description="Disordered" evidence="1">
    <location>
        <begin position="1"/>
        <end position="62"/>
    </location>
</feature>
<feature type="region of interest" description="Disordered" evidence="1">
    <location>
        <begin position="113"/>
        <end position="197"/>
    </location>
</feature>
<proteinExistence type="predicted"/>
<dbReference type="Proteomes" id="UP000578819">
    <property type="component" value="Unassembled WGS sequence"/>
</dbReference>
<feature type="compositionally biased region" description="Basic and acidic residues" evidence="1">
    <location>
        <begin position="153"/>
        <end position="169"/>
    </location>
</feature>
<protein>
    <submittedName>
        <fullName evidence="2">Uncharacterized protein</fullName>
    </submittedName>
</protein>
<comment type="caution">
    <text evidence="2">The sequence shown here is derived from an EMBL/GenBank/DDBJ whole genome shotgun (WGS) entry which is preliminary data.</text>
</comment>
<name>A0A7W7SKN8_9ACTN</name>
<feature type="region of interest" description="Disordered" evidence="1">
    <location>
        <begin position="250"/>
        <end position="279"/>
    </location>
</feature>
<feature type="compositionally biased region" description="Low complexity" evidence="1">
    <location>
        <begin position="32"/>
        <end position="43"/>
    </location>
</feature>
<evidence type="ECO:0000313" key="2">
    <source>
        <dbReference type="EMBL" id="MBB4956558.1"/>
    </source>
</evidence>
<evidence type="ECO:0000313" key="3">
    <source>
        <dbReference type="Proteomes" id="UP000578819"/>
    </source>
</evidence>
<feature type="compositionally biased region" description="Basic residues" evidence="1">
    <location>
        <begin position="44"/>
        <end position="56"/>
    </location>
</feature>
<gene>
    <name evidence="2" type="ORF">FHR38_000291</name>
</gene>
<dbReference type="EMBL" id="JACHJW010000001">
    <property type="protein sequence ID" value="MBB4956558.1"/>
    <property type="molecule type" value="Genomic_DNA"/>
</dbReference>
<sequence>MDTASDQRGLSNVRTAGVPGRGTWQDRSAAWPRLGGRLRPTRGGQRRPHAHPRQRPRGADPHHRVAAAQLRARGDRAPRDYLRAWITTATMLIQATRHNDPTKHYQYRSLSEKLDGGQQRGEVPPRFEGCSPQRHRTTARADEKASGIGSTECWKHDCRRQESARDESSPGHARATRPGRDAGRSEPARPPNEPCPLFREVRFLGTESAHTMTGTPSCSLTDPSPLRCQGGIGGHELICGCLGTSTHSPAPPVAAWTKPASSPTRPAESCPCTRFSKTS</sequence>
<dbReference type="AlphaFoldDB" id="A0A7W7SKN8"/>
<organism evidence="2 3">
    <name type="scientific">Micromonospora polyrhachis</name>
    <dbReference type="NCBI Taxonomy" id="1282883"/>
    <lineage>
        <taxon>Bacteria</taxon>
        <taxon>Bacillati</taxon>
        <taxon>Actinomycetota</taxon>
        <taxon>Actinomycetes</taxon>
        <taxon>Micromonosporales</taxon>
        <taxon>Micromonosporaceae</taxon>
        <taxon>Micromonospora</taxon>
    </lineage>
</organism>